<dbReference type="SUPFAM" id="SSF81321">
    <property type="entry name" value="Family A G protein-coupled receptor-like"/>
    <property type="match status" value="1"/>
</dbReference>
<evidence type="ECO:0000256" key="6">
    <source>
        <dbReference type="ARBA" id="ARBA00023136"/>
    </source>
</evidence>
<accession>A0ABM0MQ32</accession>
<reference evidence="13" key="1">
    <citation type="submission" date="2025-08" db="UniProtKB">
        <authorList>
            <consortium name="RefSeq"/>
        </authorList>
    </citation>
    <scope>IDENTIFICATION</scope>
    <source>
        <tissue evidence="13">Testes</tissue>
    </source>
</reference>
<proteinExistence type="inferred from homology"/>
<evidence type="ECO:0000256" key="10">
    <source>
        <dbReference type="SAM" id="Phobius"/>
    </source>
</evidence>
<feature type="transmembrane region" description="Helical" evidence="10">
    <location>
        <begin position="58"/>
        <end position="79"/>
    </location>
</feature>
<keyword evidence="4 10" id="KW-1133">Transmembrane helix</keyword>
<feature type="transmembrane region" description="Helical" evidence="10">
    <location>
        <begin position="25"/>
        <end position="46"/>
    </location>
</feature>
<keyword evidence="12" id="KW-1185">Reference proteome</keyword>
<feature type="transmembrane region" description="Helical" evidence="10">
    <location>
        <begin position="99"/>
        <end position="117"/>
    </location>
</feature>
<sequence>MMHNYSNESDNSTLRFVDAVELVEIFKIIFAVVGIVDNFLICLIFIRVRKIRTVTNYFIVNLAVADLIGSLLLMPFPFPTNIGPGLFSEAYCQVIWSNLLFWITIKASIFNLVAVTIERYYAIVYPISHQIRFTKKKVKIAIACVWCAAFLSNIFIIYHVHYWDGRCVTGWLDTGKNSRAAIAVFLFLLTFFIPVFIIIVAYSRIVASLKKQSQSLNGQMTGVRRGNCSQSILHARENVVKMLMLVVVVFIVCWAPDQCFYLAYNLGLSSNYVSSTLGEFLVLLAYCNSCINPIIYALKNKQFQRGFHVVFSTKKRVSPGNTSMWTVTAGRKIEQSGTASV</sequence>
<dbReference type="PROSITE" id="PS00237">
    <property type="entry name" value="G_PROTEIN_RECEP_F1_1"/>
    <property type="match status" value="1"/>
</dbReference>
<dbReference type="PRINTS" id="PR00237">
    <property type="entry name" value="GPCRRHODOPSN"/>
</dbReference>
<name>A0ABM0MQ32_SACKO</name>
<evidence type="ECO:0000256" key="4">
    <source>
        <dbReference type="ARBA" id="ARBA00022989"/>
    </source>
</evidence>
<feature type="transmembrane region" description="Helical" evidence="10">
    <location>
        <begin position="276"/>
        <end position="298"/>
    </location>
</feature>
<keyword evidence="8 9" id="KW-0807">Transducer</keyword>
<keyword evidence="6 10" id="KW-0472">Membrane</keyword>
<gene>
    <name evidence="13" type="primary">LOC102807586</name>
</gene>
<dbReference type="CDD" id="cd00637">
    <property type="entry name" value="7tm_classA_rhodopsin-like"/>
    <property type="match status" value="1"/>
</dbReference>
<keyword evidence="7 9" id="KW-0675">Receptor</keyword>
<dbReference type="Gene3D" id="1.20.1070.10">
    <property type="entry name" value="Rhodopsin 7-helix transmembrane proteins"/>
    <property type="match status" value="1"/>
</dbReference>
<evidence type="ECO:0000313" key="12">
    <source>
        <dbReference type="Proteomes" id="UP000694865"/>
    </source>
</evidence>
<evidence type="ECO:0000256" key="8">
    <source>
        <dbReference type="ARBA" id="ARBA00023224"/>
    </source>
</evidence>
<feature type="transmembrane region" description="Helical" evidence="10">
    <location>
        <begin position="180"/>
        <end position="202"/>
    </location>
</feature>
<keyword evidence="3 9" id="KW-0812">Transmembrane</keyword>
<evidence type="ECO:0000313" key="13">
    <source>
        <dbReference type="RefSeq" id="XP_006822123.1"/>
    </source>
</evidence>
<dbReference type="GeneID" id="102807586"/>
<organism evidence="12 13">
    <name type="scientific">Saccoglossus kowalevskii</name>
    <name type="common">Acorn worm</name>
    <dbReference type="NCBI Taxonomy" id="10224"/>
    <lineage>
        <taxon>Eukaryota</taxon>
        <taxon>Metazoa</taxon>
        <taxon>Hemichordata</taxon>
        <taxon>Enteropneusta</taxon>
        <taxon>Harrimaniidae</taxon>
        <taxon>Saccoglossus</taxon>
    </lineage>
</organism>
<dbReference type="PROSITE" id="PS50262">
    <property type="entry name" value="G_PROTEIN_RECEP_F1_2"/>
    <property type="match status" value="1"/>
</dbReference>
<evidence type="ECO:0000259" key="11">
    <source>
        <dbReference type="PROSITE" id="PS50262"/>
    </source>
</evidence>
<comment type="subcellular location">
    <subcellularLocation>
        <location evidence="1">Membrane</location>
        <topology evidence="1">Multi-pass membrane protein</topology>
    </subcellularLocation>
</comment>
<dbReference type="Proteomes" id="UP000694865">
    <property type="component" value="Unplaced"/>
</dbReference>
<evidence type="ECO:0000256" key="1">
    <source>
        <dbReference type="ARBA" id="ARBA00004141"/>
    </source>
</evidence>
<feature type="transmembrane region" description="Helical" evidence="10">
    <location>
        <begin position="242"/>
        <end position="264"/>
    </location>
</feature>
<evidence type="ECO:0000256" key="2">
    <source>
        <dbReference type="ARBA" id="ARBA00010663"/>
    </source>
</evidence>
<dbReference type="PANTHER" id="PTHR45698">
    <property type="entry name" value="TRACE AMINE-ASSOCIATED RECEPTOR 19N-RELATED"/>
    <property type="match status" value="1"/>
</dbReference>
<dbReference type="InterPro" id="IPR017452">
    <property type="entry name" value="GPCR_Rhodpsn_7TM"/>
</dbReference>
<keyword evidence="5 9" id="KW-0297">G-protein coupled receptor</keyword>
<dbReference type="InterPro" id="IPR000611">
    <property type="entry name" value="NPY_rcpt"/>
</dbReference>
<dbReference type="InterPro" id="IPR000276">
    <property type="entry name" value="GPCR_Rhodpsn"/>
</dbReference>
<feature type="domain" description="G-protein coupled receptors family 1 profile" evidence="11">
    <location>
        <begin position="37"/>
        <end position="296"/>
    </location>
</feature>
<dbReference type="Pfam" id="PF00001">
    <property type="entry name" value="7tm_1"/>
    <property type="match status" value="1"/>
</dbReference>
<evidence type="ECO:0000256" key="5">
    <source>
        <dbReference type="ARBA" id="ARBA00023040"/>
    </source>
</evidence>
<dbReference type="PANTHER" id="PTHR45698:SF1">
    <property type="entry name" value="TRACE AMINE-ASSOCIATED RECEPTOR 13C-LIKE"/>
    <property type="match status" value="1"/>
</dbReference>
<comment type="similarity">
    <text evidence="2 9">Belongs to the G-protein coupled receptor 1 family.</text>
</comment>
<dbReference type="PRINTS" id="PR01012">
    <property type="entry name" value="NRPEPTIDEYR"/>
</dbReference>
<evidence type="ECO:0000256" key="3">
    <source>
        <dbReference type="ARBA" id="ARBA00022692"/>
    </source>
</evidence>
<dbReference type="RefSeq" id="XP_006822123.1">
    <property type="nucleotide sequence ID" value="XM_006822060.1"/>
</dbReference>
<protein>
    <submittedName>
        <fullName evidence="13">Octopamine receptor 1-like</fullName>
    </submittedName>
</protein>
<feature type="transmembrane region" description="Helical" evidence="10">
    <location>
        <begin position="138"/>
        <end position="160"/>
    </location>
</feature>
<evidence type="ECO:0000256" key="9">
    <source>
        <dbReference type="RuleBase" id="RU000688"/>
    </source>
</evidence>
<dbReference type="SMART" id="SM01381">
    <property type="entry name" value="7TM_GPCR_Srsx"/>
    <property type="match status" value="1"/>
</dbReference>
<evidence type="ECO:0000256" key="7">
    <source>
        <dbReference type="ARBA" id="ARBA00023170"/>
    </source>
</evidence>